<dbReference type="SUPFAM" id="SSF53850">
    <property type="entry name" value="Periplasmic binding protein-like II"/>
    <property type="match status" value="1"/>
</dbReference>
<evidence type="ECO:0000256" key="2">
    <source>
        <dbReference type="ARBA" id="ARBA00008520"/>
    </source>
</evidence>
<keyword evidence="6" id="KW-0762">Sugar transport</keyword>
<keyword evidence="5" id="KW-1133">Transmembrane helix</keyword>
<keyword evidence="7" id="KW-1185">Reference proteome</keyword>
<dbReference type="Pfam" id="PF01547">
    <property type="entry name" value="SBP_bac_1"/>
    <property type="match status" value="1"/>
</dbReference>
<dbReference type="InterPro" id="IPR006059">
    <property type="entry name" value="SBP"/>
</dbReference>
<evidence type="ECO:0000256" key="1">
    <source>
        <dbReference type="ARBA" id="ARBA00004196"/>
    </source>
</evidence>
<dbReference type="GO" id="GO:0030313">
    <property type="term" value="C:cell envelope"/>
    <property type="evidence" value="ECO:0007669"/>
    <property type="project" value="UniProtKB-SubCell"/>
</dbReference>
<sequence>MTENQKQNLNWKLIIAIMLAIVIASGGITFYLKYQSRAKPFAIDPEVMINPNKEYNISYWDYDLLIGQSEDYNQFLQQTIEEFSNIYPNIKITYQLLPFSTGEQKLRAAVELGTPPDIYDDIFSSRLISEELQIPVNLLFGEGDQARYKQLGISALTHDNKIWGLPNWLIPQIWVGNQRILNRAKIDLAKIKSQGWSWDEFYQSAIKVKDLDDKSYIVFNPYNTDIFYQLLDNIDENNLLSPDGGSFNRKSLVAIFTFLDRLRKEKVFPRKINKMNKRLIAGFWKGEAGIIAPVNIFLLNNLLKRDLKERYIDITLLPVPSNSTKHRAPIKVTSLLLFRQKEYQGDDHSKAVYQFAKFINQEKSLYLAEKLRVVPAYLPLQSIWQERVNLNNQLKEEMLSHVDRGIYGRITSNYSLEEELKDIIDKYYQEFWLKTLSVDRVVDDIINESQNYFNQDKTEKAEEN</sequence>
<feature type="transmembrane region" description="Helical" evidence="5">
    <location>
        <begin position="13"/>
        <end position="32"/>
    </location>
</feature>
<dbReference type="AlphaFoldDB" id="A0A285F6U2"/>
<keyword evidence="4" id="KW-0732">Signal</keyword>
<gene>
    <name evidence="6" type="ORF">SAMN06265827_101177</name>
</gene>
<organism evidence="6 7">
    <name type="scientific">Orenia metallireducens</name>
    <dbReference type="NCBI Taxonomy" id="1413210"/>
    <lineage>
        <taxon>Bacteria</taxon>
        <taxon>Bacillati</taxon>
        <taxon>Bacillota</taxon>
        <taxon>Clostridia</taxon>
        <taxon>Halanaerobiales</taxon>
        <taxon>Halobacteroidaceae</taxon>
        <taxon>Orenia</taxon>
    </lineage>
</organism>
<keyword evidence="5" id="KW-0812">Transmembrane</keyword>
<dbReference type="InterPro" id="IPR050490">
    <property type="entry name" value="Bact_solute-bd_prot1"/>
</dbReference>
<reference evidence="7" key="1">
    <citation type="submission" date="2017-09" db="EMBL/GenBank/DDBJ databases">
        <authorList>
            <person name="Varghese N."/>
            <person name="Submissions S."/>
        </authorList>
    </citation>
    <scope>NUCLEOTIDE SEQUENCE [LARGE SCALE GENOMIC DNA]</scope>
    <source>
        <strain evidence="7">MSL47</strain>
    </source>
</reference>
<comment type="similarity">
    <text evidence="2">Belongs to the bacterial solute-binding protein 1 family.</text>
</comment>
<dbReference type="RefSeq" id="WP_253250642.1">
    <property type="nucleotide sequence ID" value="NZ_OBDZ01000001.1"/>
</dbReference>
<dbReference type="PANTHER" id="PTHR43649">
    <property type="entry name" value="ARABINOSE-BINDING PROTEIN-RELATED"/>
    <property type="match status" value="1"/>
</dbReference>
<evidence type="ECO:0000313" key="6">
    <source>
        <dbReference type="EMBL" id="SNY05921.1"/>
    </source>
</evidence>
<dbReference type="Proteomes" id="UP000219573">
    <property type="component" value="Unassembled WGS sequence"/>
</dbReference>
<name>A0A285F6U2_9FIRM</name>
<comment type="subcellular location">
    <subcellularLocation>
        <location evidence="1">Cell envelope</location>
    </subcellularLocation>
</comment>
<proteinExistence type="inferred from homology"/>
<evidence type="ECO:0000256" key="5">
    <source>
        <dbReference type="SAM" id="Phobius"/>
    </source>
</evidence>
<dbReference type="STRING" id="1413210.U472_10500"/>
<dbReference type="Gene3D" id="3.40.190.10">
    <property type="entry name" value="Periplasmic binding protein-like II"/>
    <property type="match status" value="1"/>
</dbReference>
<accession>A0A285F6U2</accession>
<keyword evidence="3" id="KW-0813">Transport</keyword>
<dbReference type="EMBL" id="OBDZ01000001">
    <property type="protein sequence ID" value="SNY05921.1"/>
    <property type="molecule type" value="Genomic_DNA"/>
</dbReference>
<keyword evidence="5" id="KW-0472">Membrane</keyword>
<dbReference type="PANTHER" id="PTHR43649:SF31">
    <property type="entry name" value="SN-GLYCEROL-3-PHOSPHATE-BINDING PERIPLASMIC PROTEIN UGPB"/>
    <property type="match status" value="1"/>
</dbReference>
<protein>
    <submittedName>
        <fullName evidence="6">Multiple sugar transport system substrate-binding protein</fullName>
    </submittedName>
</protein>
<evidence type="ECO:0000256" key="4">
    <source>
        <dbReference type="ARBA" id="ARBA00022729"/>
    </source>
</evidence>
<evidence type="ECO:0000256" key="3">
    <source>
        <dbReference type="ARBA" id="ARBA00022448"/>
    </source>
</evidence>
<evidence type="ECO:0000313" key="7">
    <source>
        <dbReference type="Proteomes" id="UP000219573"/>
    </source>
</evidence>